<sequence>SNSLSIVSPNEIDRNVKIPGIPQEIMELTDTRGIRDVDARGRRRRNISSINPFMCYFRKYRKILEGCLPGRTIALIASQIWEEIDMSERMIYVRMAIKEARRRRRISWREKVVTNL</sequence>
<organism evidence="2">
    <name type="scientific">Fopius arisanus</name>
    <dbReference type="NCBI Taxonomy" id="64838"/>
    <lineage>
        <taxon>Eukaryota</taxon>
        <taxon>Metazoa</taxon>
        <taxon>Ecdysozoa</taxon>
        <taxon>Arthropoda</taxon>
        <taxon>Hexapoda</taxon>
        <taxon>Insecta</taxon>
        <taxon>Pterygota</taxon>
        <taxon>Neoptera</taxon>
        <taxon>Endopterygota</taxon>
        <taxon>Hymenoptera</taxon>
        <taxon>Apocrita</taxon>
        <taxon>Ichneumonoidea</taxon>
        <taxon>Braconidae</taxon>
        <taxon>Opiinae</taxon>
        <taxon>Fopius</taxon>
    </lineage>
</organism>
<dbReference type="EMBL" id="GBYB01001315">
    <property type="protein sequence ID" value="JAG71082.1"/>
    <property type="molecule type" value="Transcribed_RNA"/>
</dbReference>
<protein>
    <submittedName>
        <fullName evidence="2">HBP1_0 protein</fullName>
    </submittedName>
    <submittedName>
        <fullName evidence="1">HBP1_1 protein</fullName>
    </submittedName>
</protein>
<dbReference type="GO" id="GO:0005634">
    <property type="term" value="C:nucleus"/>
    <property type="evidence" value="ECO:0007669"/>
    <property type="project" value="UniProtKB-ARBA"/>
</dbReference>
<dbReference type="AlphaFoldDB" id="A0A0C9R3D2"/>
<gene>
    <name evidence="2" type="primary">HBP1_0</name>
    <name evidence="1" type="synonym">HBP1_1</name>
    <name evidence="1" type="ORF">g.21602</name>
    <name evidence="2" type="ORF">g.21603</name>
</gene>
<accession>A0A0C9R3D2</accession>
<name>A0A0C9R3D2_9HYME</name>
<evidence type="ECO:0000313" key="2">
    <source>
        <dbReference type="EMBL" id="JAG71083.1"/>
    </source>
</evidence>
<reference evidence="2" key="1">
    <citation type="submission" date="2015-01" db="EMBL/GenBank/DDBJ databases">
        <title>Transcriptome Assembly of Fopius arisanus.</title>
        <authorList>
            <person name="Geib S."/>
        </authorList>
    </citation>
    <scope>NUCLEOTIDE SEQUENCE</scope>
</reference>
<dbReference type="InterPro" id="IPR036910">
    <property type="entry name" value="HMG_box_dom_sf"/>
</dbReference>
<dbReference type="Gene3D" id="1.10.30.10">
    <property type="entry name" value="High mobility group box domain"/>
    <property type="match status" value="1"/>
</dbReference>
<proteinExistence type="predicted"/>
<evidence type="ECO:0000313" key="1">
    <source>
        <dbReference type="EMBL" id="JAG71082.1"/>
    </source>
</evidence>
<dbReference type="EMBL" id="GBYB01001316">
    <property type="protein sequence ID" value="JAG71083.1"/>
    <property type="molecule type" value="Transcribed_RNA"/>
</dbReference>
<dbReference type="SUPFAM" id="SSF47095">
    <property type="entry name" value="HMG-box"/>
    <property type="match status" value="1"/>
</dbReference>
<feature type="non-terminal residue" evidence="2">
    <location>
        <position position="1"/>
    </location>
</feature>